<keyword evidence="1" id="KW-0732">Signal</keyword>
<dbReference type="SUPFAM" id="SSF89372">
    <property type="entry name" value="Fucose-specific lectin"/>
    <property type="match status" value="1"/>
</dbReference>
<accession>A0A3B0WGR1</accession>
<evidence type="ECO:0000313" key="3">
    <source>
        <dbReference type="EMBL" id="VAW50482.1"/>
    </source>
</evidence>
<dbReference type="Pfam" id="PF13205">
    <property type="entry name" value="Big_5"/>
    <property type="match status" value="1"/>
</dbReference>
<gene>
    <name evidence="3" type="ORF">MNBD_GAMMA05-885</name>
</gene>
<dbReference type="PROSITE" id="PS51257">
    <property type="entry name" value="PROKAR_LIPOPROTEIN"/>
    <property type="match status" value="1"/>
</dbReference>
<name>A0A3B0WGR1_9ZZZZ</name>
<proteinExistence type="predicted"/>
<dbReference type="EMBL" id="UOFE01000003">
    <property type="protein sequence ID" value="VAW50482.1"/>
    <property type="molecule type" value="Genomic_DNA"/>
</dbReference>
<evidence type="ECO:0000259" key="2">
    <source>
        <dbReference type="Pfam" id="PF13205"/>
    </source>
</evidence>
<reference evidence="3" key="1">
    <citation type="submission" date="2018-06" db="EMBL/GenBank/DDBJ databases">
        <authorList>
            <person name="Zhirakovskaya E."/>
        </authorList>
    </citation>
    <scope>NUCLEOTIDE SEQUENCE</scope>
</reference>
<organism evidence="3">
    <name type="scientific">hydrothermal vent metagenome</name>
    <dbReference type="NCBI Taxonomy" id="652676"/>
    <lineage>
        <taxon>unclassified sequences</taxon>
        <taxon>metagenomes</taxon>
        <taxon>ecological metagenomes</taxon>
    </lineage>
</organism>
<feature type="domain" description="SbsA Ig-like" evidence="2">
    <location>
        <begin position="32"/>
        <end position="135"/>
    </location>
</feature>
<dbReference type="AlphaFoldDB" id="A0A3B0WGR1"/>
<dbReference type="InterPro" id="IPR032812">
    <property type="entry name" value="SbsA_Ig"/>
</dbReference>
<dbReference type="InterPro" id="IPR014755">
    <property type="entry name" value="Cu-Rt/internalin_Ig-like"/>
</dbReference>
<dbReference type="SUPFAM" id="SSF50939">
    <property type="entry name" value="Sialidases"/>
    <property type="match status" value="1"/>
</dbReference>
<protein>
    <recommendedName>
        <fullName evidence="2">SbsA Ig-like domain-containing protein</fullName>
    </recommendedName>
</protein>
<sequence length="546" mass="58516">MNNKTTTTNRNLYFSLLLPLFLSACGGGSSSSAPNVSSTTPVDNASNVARSSNITATFNKDILNTSVDATSFTLAESGANNTAGSVSFDGENNVVSFNPDSPLAMLSTYTATLSTAIIDLGGNALASNYNWSFTTADGAWGSAVLIEDDTGNARDPQIAFDANGNALAVWSQTESSGNNNIWANRFDGIDWGMAAIIDDNISASSNATEPQIIMDNNGNALAVWQQSDGGISNIWTNRFNGTSWGTAVMIETDNGSAFVPKIAVDSNGNALAVWQQFDGSVTNIWANRFDGTSWNTAEKIETTDTGNAFDPQIAFDSSGRARAVWSQNNGSVDDIWSNRFSGTNWGSAGKVETIDTGDASNPQIAFDANDNALVVWNQNDGIRDNIWFNRFNSNGSLGTAEQIETENLGDAFDPSIAVDNNGNALAVWIQNDGVRYNIWANRFSDLSWGNAELIEVDDIGDALSARIAVDNNGNAIAVWRQSDGDRDNMLANRFNGTSWGNAELIEVDDIDDVFSPQIAIDTNGNALAIWTQDDGTRNNIMVNRFE</sequence>
<dbReference type="Gene3D" id="2.60.40.1220">
    <property type="match status" value="1"/>
</dbReference>
<dbReference type="InterPro" id="IPR036278">
    <property type="entry name" value="Sialidase_sf"/>
</dbReference>
<evidence type="ECO:0000256" key="1">
    <source>
        <dbReference type="ARBA" id="ARBA00022729"/>
    </source>
</evidence>